<evidence type="ECO:0000256" key="6">
    <source>
        <dbReference type="ARBA" id="ARBA00023277"/>
    </source>
</evidence>
<organism evidence="9">
    <name type="scientific">hydrothermal vent metagenome</name>
    <dbReference type="NCBI Taxonomy" id="652676"/>
    <lineage>
        <taxon>unclassified sequences</taxon>
        <taxon>metagenomes</taxon>
        <taxon>ecological metagenomes</taxon>
    </lineage>
</organism>
<comment type="catalytic activity">
    <reaction evidence="1">
        <text>Transfers a segment of a (1-&gt;4)-alpha-D-glucan to a new position in an acceptor, which may be glucose or a (1-&gt;4)-alpha-D-glucan.</text>
        <dbReference type="EC" id="2.4.1.25"/>
    </reaction>
</comment>
<accession>A0A3B1AFS0</accession>
<dbReference type="InterPro" id="IPR017853">
    <property type="entry name" value="GH"/>
</dbReference>
<dbReference type="PANTHER" id="PTHR32438:SF5">
    <property type="entry name" value="4-ALPHA-GLUCANOTRANSFERASE DPE1, CHLOROPLASTIC_AMYLOPLASTIC"/>
    <property type="match status" value="1"/>
</dbReference>
<evidence type="ECO:0000256" key="1">
    <source>
        <dbReference type="ARBA" id="ARBA00000439"/>
    </source>
</evidence>
<dbReference type="AlphaFoldDB" id="A0A3B1AFS0"/>
<evidence type="ECO:0000256" key="7">
    <source>
        <dbReference type="ARBA" id="ARBA00031423"/>
    </source>
</evidence>
<dbReference type="SUPFAM" id="SSF51445">
    <property type="entry name" value="(Trans)glycosidases"/>
    <property type="match status" value="1"/>
</dbReference>
<protein>
    <recommendedName>
        <fullName evidence="3">4-alpha-glucanotransferase</fullName>
        <ecNumber evidence="3">2.4.1.25</ecNumber>
    </recommendedName>
    <alternativeName>
        <fullName evidence="7">Amylomaltase</fullName>
    </alternativeName>
    <alternativeName>
        <fullName evidence="8">Disproportionating enzyme</fullName>
    </alternativeName>
</protein>
<dbReference type="NCBIfam" id="NF011080">
    <property type="entry name" value="PRK14508.1-3"/>
    <property type="match status" value="1"/>
</dbReference>
<evidence type="ECO:0000256" key="3">
    <source>
        <dbReference type="ARBA" id="ARBA00012560"/>
    </source>
</evidence>
<keyword evidence="5 9" id="KW-0808">Transferase</keyword>
<proteinExistence type="inferred from homology"/>
<evidence type="ECO:0000256" key="8">
    <source>
        <dbReference type="ARBA" id="ARBA00031501"/>
    </source>
</evidence>
<reference evidence="9" key="1">
    <citation type="submission" date="2018-06" db="EMBL/GenBank/DDBJ databases">
        <authorList>
            <person name="Zhirakovskaya E."/>
        </authorList>
    </citation>
    <scope>NUCLEOTIDE SEQUENCE</scope>
</reference>
<comment type="similarity">
    <text evidence="2">Belongs to the disproportionating enzyme family.</text>
</comment>
<dbReference type="EMBL" id="UOFS01000037">
    <property type="protein sequence ID" value="VAW98327.1"/>
    <property type="molecule type" value="Genomic_DNA"/>
</dbReference>
<dbReference type="PANTHER" id="PTHR32438">
    <property type="entry name" value="4-ALPHA-GLUCANOTRANSFERASE DPE1, CHLOROPLASTIC/AMYLOPLASTIC"/>
    <property type="match status" value="1"/>
</dbReference>
<evidence type="ECO:0000313" key="9">
    <source>
        <dbReference type="EMBL" id="VAW98327.1"/>
    </source>
</evidence>
<dbReference type="InterPro" id="IPR003385">
    <property type="entry name" value="Glyco_hydro_77"/>
</dbReference>
<evidence type="ECO:0000256" key="4">
    <source>
        <dbReference type="ARBA" id="ARBA00022676"/>
    </source>
</evidence>
<name>A0A3B1AFS0_9ZZZZ</name>
<dbReference type="GO" id="GO:0004134">
    <property type="term" value="F:4-alpha-glucanotransferase activity"/>
    <property type="evidence" value="ECO:0007669"/>
    <property type="project" value="UniProtKB-EC"/>
</dbReference>
<keyword evidence="4 9" id="KW-0328">Glycosyltransferase</keyword>
<evidence type="ECO:0000256" key="5">
    <source>
        <dbReference type="ARBA" id="ARBA00022679"/>
    </source>
</evidence>
<dbReference type="Pfam" id="PF02446">
    <property type="entry name" value="Glyco_hydro_77"/>
    <property type="match status" value="1"/>
</dbReference>
<dbReference type="Gene3D" id="3.20.20.80">
    <property type="entry name" value="Glycosidases"/>
    <property type="match status" value="1"/>
</dbReference>
<sequence length="513" mass="59577">MPKLNNTTVSTLNKTEPLAILNTRRCGILCHPSSLPGPLFSGDFSHQSYRFIEFLRASKISVWQMLPLGPVHDDHSPYQCKSVHAGNPYLISLDWLVDKNLLDTILEPSIKKFSTLSESNQFRIKKLYQAYDNFLKLQDRTITLEFNTFSNKNKFWLDDYCLYHSIRQLHHDTPWYQWPTDLRDREKTALKKIEIKLQYQVFREKFIQFVFFKQWNEIKQYANNNNVHIFGDIPLFVAHDSADVWAHPEYFSVSANGSLKTVTGVPPDYFSKTGQRWGNPQYKWKKLLAENFSWWHERIATQLELFDIIRIDHFRGLESYWEISADTETAIDGHWVPAPGKQFLNSVKQHFGTLPLVAEDLGTITNEVTQLRRCFSIPGMKILQFAFDGNSDNSYLPHHHEKQSVVYTGTHDNDTTLSWYQQLSDNIKATMNNYYGFDIAATMPWPLIRSALASRSNLAILPMQDVLALGQGNRMNLPGTTKNNWLWRFSWDDAPNDLADILSDLVALYDRAH</sequence>
<dbReference type="EC" id="2.4.1.25" evidence="3"/>
<dbReference type="NCBIfam" id="TIGR00217">
    <property type="entry name" value="malQ"/>
    <property type="match status" value="1"/>
</dbReference>
<dbReference type="GO" id="GO:0005975">
    <property type="term" value="P:carbohydrate metabolic process"/>
    <property type="evidence" value="ECO:0007669"/>
    <property type="project" value="InterPro"/>
</dbReference>
<keyword evidence="6" id="KW-0119">Carbohydrate metabolism</keyword>
<gene>
    <name evidence="9" type="ORF">MNBD_GAMMA22-2458</name>
</gene>
<evidence type="ECO:0000256" key="2">
    <source>
        <dbReference type="ARBA" id="ARBA00005684"/>
    </source>
</evidence>